<feature type="transmembrane region" description="Helical" evidence="1">
    <location>
        <begin position="267"/>
        <end position="285"/>
    </location>
</feature>
<dbReference type="EMBL" id="FQXP01000006">
    <property type="protein sequence ID" value="SHH91743.1"/>
    <property type="molecule type" value="Genomic_DNA"/>
</dbReference>
<gene>
    <name evidence="2" type="ORF">SAMN02745196_01913</name>
</gene>
<protein>
    <submittedName>
        <fullName evidence="2">Uncharacterized membrane protein, YccA/Bax inhibitor family</fullName>
    </submittedName>
</protein>
<proteinExistence type="predicted"/>
<dbReference type="OrthoDB" id="116480at2"/>
<evidence type="ECO:0000256" key="1">
    <source>
        <dbReference type="SAM" id="Phobius"/>
    </source>
</evidence>
<keyword evidence="1" id="KW-0812">Transmembrane</keyword>
<accession>A0A1M5WXW7</accession>
<sequence length="290" mass="32771">MCNDKGKRLLESGKDNKTNEKIKRISSNSTYKRSYIFQKGTINFTNEGKGGEYLNIGFSRLKSGAFKELASIFGVSQKAIILFLLGFVAMIFVMIRLSGTDLYIEKSMVYIITATFITIIFIGFNAKFSYGAVITGTILSLSIGTILGVLMILFEITYKSILSQATLLMFLCSMSTILLYKSSSRFKGKYTRVIKVITLAIVLSYLCTFIFSLFGIEMLYLHQCKLVGVILSFFFMYLASISSLWSFDLINNTISRGVPKSMEWYCASVMILSILWSITQLPMILKKRIY</sequence>
<evidence type="ECO:0000313" key="3">
    <source>
        <dbReference type="Proteomes" id="UP000184526"/>
    </source>
</evidence>
<dbReference type="Pfam" id="PF12811">
    <property type="entry name" value="BaxI_1"/>
    <property type="match status" value="1"/>
</dbReference>
<dbReference type="Proteomes" id="UP000184526">
    <property type="component" value="Unassembled WGS sequence"/>
</dbReference>
<dbReference type="PANTHER" id="PTHR41282:SF1">
    <property type="entry name" value="CONSERVED TRANSMEMBRANE PROTEIN-RELATED"/>
    <property type="match status" value="1"/>
</dbReference>
<evidence type="ECO:0000313" key="2">
    <source>
        <dbReference type="EMBL" id="SHH91743.1"/>
    </source>
</evidence>
<dbReference type="InterPro" id="IPR010539">
    <property type="entry name" value="BaxI_1-like"/>
</dbReference>
<keyword evidence="3" id="KW-1185">Reference proteome</keyword>
<dbReference type="RefSeq" id="WP_072831792.1">
    <property type="nucleotide sequence ID" value="NZ_FQXP01000006.1"/>
</dbReference>
<name>A0A1M5WXW7_9CLOT</name>
<organism evidence="2 3">
    <name type="scientific">Clostridium collagenovorans DSM 3089</name>
    <dbReference type="NCBI Taxonomy" id="1121306"/>
    <lineage>
        <taxon>Bacteria</taxon>
        <taxon>Bacillati</taxon>
        <taxon>Bacillota</taxon>
        <taxon>Clostridia</taxon>
        <taxon>Eubacteriales</taxon>
        <taxon>Clostridiaceae</taxon>
        <taxon>Clostridium</taxon>
    </lineage>
</organism>
<reference evidence="2 3" key="1">
    <citation type="submission" date="2016-11" db="EMBL/GenBank/DDBJ databases">
        <authorList>
            <person name="Jaros S."/>
            <person name="Januszkiewicz K."/>
            <person name="Wedrychowicz H."/>
        </authorList>
    </citation>
    <scope>NUCLEOTIDE SEQUENCE [LARGE SCALE GENOMIC DNA]</scope>
    <source>
        <strain evidence="2 3">DSM 3089</strain>
    </source>
</reference>
<feature type="transmembrane region" description="Helical" evidence="1">
    <location>
        <begin position="107"/>
        <end position="124"/>
    </location>
</feature>
<dbReference type="PANTHER" id="PTHR41282">
    <property type="entry name" value="CONSERVED TRANSMEMBRANE PROTEIN-RELATED"/>
    <property type="match status" value="1"/>
</dbReference>
<keyword evidence="1" id="KW-0472">Membrane</keyword>
<feature type="transmembrane region" description="Helical" evidence="1">
    <location>
        <begin position="192"/>
        <end position="214"/>
    </location>
</feature>
<feature type="transmembrane region" description="Helical" evidence="1">
    <location>
        <begin position="130"/>
        <end position="154"/>
    </location>
</feature>
<feature type="transmembrane region" description="Helical" evidence="1">
    <location>
        <begin position="226"/>
        <end position="247"/>
    </location>
</feature>
<keyword evidence="1" id="KW-1133">Transmembrane helix</keyword>
<feature type="transmembrane region" description="Helical" evidence="1">
    <location>
        <begin position="161"/>
        <end position="180"/>
    </location>
</feature>
<feature type="transmembrane region" description="Helical" evidence="1">
    <location>
        <begin position="69"/>
        <end position="95"/>
    </location>
</feature>
<dbReference type="AlphaFoldDB" id="A0A1M5WXW7"/>
<dbReference type="STRING" id="1121306.SAMN02745196_01913"/>